<dbReference type="OrthoDB" id="10355780at2759"/>
<sequence length="197" mass="22414">MGKEHLAISAPTKHVNDTRLQSSRYENGSHLTPTISVEDFCNEEPLRSRPESRNSISSVSSDIGYLTIHGKFKSKDRRPKSADNYRRKSEISKQTIDTFDLRKVASDNILCSESNSKECRCTCSSTSSLTNTGVSGSQLVSFYSLWRNNQTRTLGKQLEIPTYMKRKSDYRECGCKTRLYEKKCSKEKSLECCCHEV</sequence>
<name>A0A8B6HAS1_MYTGA</name>
<comment type="caution">
    <text evidence="2">The sequence shown here is derived from an EMBL/GenBank/DDBJ whole genome shotgun (WGS) entry which is preliminary data.</text>
</comment>
<evidence type="ECO:0000313" key="3">
    <source>
        <dbReference type="Proteomes" id="UP000596742"/>
    </source>
</evidence>
<keyword evidence="3" id="KW-1185">Reference proteome</keyword>
<dbReference type="AlphaFoldDB" id="A0A8B6HAS1"/>
<evidence type="ECO:0000313" key="2">
    <source>
        <dbReference type="EMBL" id="VDI76381.1"/>
    </source>
</evidence>
<proteinExistence type="predicted"/>
<dbReference type="Proteomes" id="UP000596742">
    <property type="component" value="Unassembled WGS sequence"/>
</dbReference>
<gene>
    <name evidence="2" type="ORF">MGAL_10B077191</name>
</gene>
<accession>A0A8B6HAS1</accession>
<feature type="compositionally biased region" description="Polar residues" evidence="1">
    <location>
        <begin position="18"/>
        <end position="29"/>
    </location>
</feature>
<evidence type="ECO:0000256" key="1">
    <source>
        <dbReference type="SAM" id="MobiDB-lite"/>
    </source>
</evidence>
<dbReference type="EMBL" id="UYJE01009746">
    <property type="protein sequence ID" value="VDI76381.1"/>
    <property type="molecule type" value="Genomic_DNA"/>
</dbReference>
<organism evidence="2 3">
    <name type="scientific">Mytilus galloprovincialis</name>
    <name type="common">Mediterranean mussel</name>
    <dbReference type="NCBI Taxonomy" id="29158"/>
    <lineage>
        <taxon>Eukaryota</taxon>
        <taxon>Metazoa</taxon>
        <taxon>Spiralia</taxon>
        <taxon>Lophotrochozoa</taxon>
        <taxon>Mollusca</taxon>
        <taxon>Bivalvia</taxon>
        <taxon>Autobranchia</taxon>
        <taxon>Pteriomorphia</taxon>
        <taxon>Mytilida</taxon>
        <taxon>Mytiloidea</taxon>
        <taxon>Mytilidae</taxon>
        <taxon>Mytilinae</taxon>
        <taxon>Mytilus</taxon>
    </lineage>
</organism>
<reference evidence="2" key="1">
    <citation type="submission" date="2018-11" db="EMBL/GenBank/DDBJ databases">
        <authorList>
            <person name="Alioto T."/>
            <person name="Alioto T."/>
        </authorList>
    </citation>
    <scope>NUCLEOTIDE SEQUENCE</scope>
</reference>
<feature type="region of interest" description="Disordered" evidence="1">
    <location>
        <begin position="1"/>
        <end position="29"/>
    </location>
</feature>
<protein>
    <submittedName>
        <fullName evidence="2">Uncharacterized protein</fullName>
    </submittedName>
</protein>